<dbReference type="Gene3D" id="3.30.530.20">
    <property type="match status" value="1"/>
</dbReference>
<evidence type="ECO:0000313" key="2">
    <source>
        <dbReference type="EMBL" id="KAH1122344.1"/>
    </source>
</evidence>
<dbReference type="GO" id="GO:0006952">
    <property type="term" value="P:defense response"/>
    <property type="evidence" value="ECO:0007669"/>
    <property type="project" value="InterPro"/>
</dbReference>
<keyword evidence="3" id="KW-1185">Reference proteome</keyword>
<dbReference type="SUPFAM" id="SSF55961">
    <property type="entry name" value="Bet v1-like"/>
    <property type="match status" value="1"/>
</dbReference>
<dbReference type="Proteomes" id="UP000828251">
    <property type="component" value="Unassembled WGS sequence"/>
</dbReference>
<feature type="domain" description="Bet v I/Major latex protein" evidence="1">
    <location>
        <begin position="14"/>
        <end position="98"/>
    </location>
</feature>
<reference evidence="2 3" key="1">
    <citation type="journal article" date="2021" name="Plant Biotechnol. J.">
        <title>Multi-omics assisted identification of the key and species-specific regulatory components of drought-tolerant mechanisms in Gossypium stocksii.</title>
        <authorList>
            <person name="Yu D."/>
            <person name="Ke L."/>
            <person name="Zhang D."/>
            <person name="Wu Y."/>
            <person name="Sun Y."/>
            <person name="Mei J."/>
            <person name="Sun J."/>
            <person name="Sun Y."/>
        </authorList>
    </citation>
    <scope>NUCLEOTIDE SEQUENCE [LARGE SCALE GENOMIC DNA]</scope>
    <source>
        <strain evidence="3">cv. E1</strain>
        <tissue evidence="2">Leaf</tissue>
    </source>
</reference>
<evidence type="ECO:0000259" key="1">
    <source>
        <dbReference type="Pfam" id="PF00407"/>
    </source>
</evidence>
<dbReference type="OrthoDB" id="996883at2759"/>
<dbReference type="EMBL" id="JAIQCV010000002">
    <property type="protein sequence ID" value="KAH1122344.1"/>
    <property type="molecule type" value="Genomic_DNA"/>
</dbReference>
<comment type="caution">
    <text evidence="2">The sequence shown here is derived from an EMBL/GenBank/DDBJ whole genome shotgun (WGS) entry which is preliminary data.</text>
</comment>
<organism evidence="2 3">
    <name type="scientific">Gossypium stocksii</name>
    <dbReference type="NCBI Taxonomy" id="47602"/>
    <lineage>
        <taxon>Eukaryota</taxon>
        <taxon>Viridiplantae</taxon>
        <taxon>Streptophyta</taxon>
        <taxon>Embryophyta</taxon>
        <taxon>Tracheophyta</taxon>
        <taxon>Spermatophyta</taxon>
        <taxon>Magnoliopsida</taxon>
        <taxon>eudicotyledons</taxon>
        <taxon>Gunneridae</taxon>
        <taxon>Pentapetalae</taxon>
        <taxon>rosids</taxon>
        <taxon>malvids</taxon>
        <taxon>Malvales</taxon>
        <taxon>Malvaceae</taxon>
        <taxon>Malvoideae</taxon>
        <taxon>Gossypium</taxon>
    </lineage>
</organism>
<dbReference type="AlphaFoldDB" id="A0A9D4AIN2"/>
<sequence length="106" mass="11891">MKNLVVEEFVSRDTKSAKIIVSLVDPINHSVNYGLIEGNLKNEFSSFTTKFEATSSRVRCKVELSVVYVKLNEDVAPPQSLFDEGIQLIKLIGAYLAQAYSMFGWL</sequence>
<dbReference type="Pfam" id="PF00407">
    <property type="entry name" value="Bet_v_1"/>
    <property type="match status" value="1"/>
</dbReference>
<gene>
    <name evidence="2" type="ORF">J1N35_005504</name>
</gene>
<protein>
    <recommendedName>
        <fullName evidence="1">Bet v I/Major latex protein domain-containing protein</fullName>
    </recommendedName>
</protein>
<name>A0A9D4AIN2_9ROSI</name>
<proteinExistence type="predicted"/>
<evidence type="ECO:0000313" key="3">
    <source>
        <dbReference type="Proteomes" id="UP000828251"/>
    </source>
</evidence>
<accession>A0A9D4AIN2</accession>
<dbReference type="InterPro" id="IPR000916">
    <property type="entry name" value="Bet_v_I/MLP"/>
</dbReference>
<dbReference type="InterPro" id="IPR023393">
    <property type="entry name" value="START-like_dom_sf"/>
</dbReference>